<evidence type="ECO:0000313" key="9">
    <source>
        <dbReference type="EMBL" id="GIH13205.1"/>
    </source>
</evidence>
<evidence type="ECO:0000256" key="2">
    <source>
        <dbReference type="ARBA" id="ARBA00023015"/>
    </source>
</evidence>
<evidence type="ECO:0000256" key="5">
    <source>
        <dbReference type="ARBA" id="ARBA00023163"/>
    </source>
</evidence>
<dbReference type="GO" id="GO:0003677">
    <property type="term" value="F:DNA binding"/>
    <property type="evidence" value="ECO:0007669"/>
    <property type="project" value="UniProtKB-KW"/>
</dbReference>
<evidence type="ECO:0000256" key="1">
    <source>
        <dbReference type="ARBA" id="ARBA00010641"/>
    </source>
</evidence>
<dbReference type="GO" id="GO:0006352">
    <property type="term" value="P:DNA-templated transcription initiation"/>
    <property type="evidence" value="ECO:0007669"/>
    <property type="project" value="InterPro"/>
</dbReference>
<evidence type="ECO:0000259" key="7">
    <source>
        <dbReference type="Pfam" id="PF04542"/>
    </source>
</evidence>
<dbReference type="InterPro" id="IPR013249">
    <property type="entry name" value="RNA_pol_sigma70_r4_t2"/>
</dbReference>
<dbReference type="GO" id="GO:0016987">
    <property type="term" value="F:sigma factor activity"/>
    <property type="evidence" value="ECO:0007669"/>
    <property type="project" value="UniProtKB-KW"/>
</dbReference>
<name>A0A8J3QP80_9ACTN</name>
<accession>A0A8J3QP80</accession>
<dbReference type="SUPFAM" id="SSF88659">
    <property type="entry name" value="Sigma3 and sigma4 domains of RNA polymerase sigma factors"/>
    <property type="match status" value="1"/>
</dbReference>
<keyword evidence="5" id="KW-0804">Transcription</keyword>
<dbReference type="Pfam" id="PF04542">
    <property type="entry name" value="Sigma70_r2"/>
    <property type="match status" value="1"/>
</dbReference>
<feature type="region of interest" description="Disordered" evidence="6">
    <location>
        <begin position="188"/>
        <end position="207"/>
    </location>
</feature>
<dbReference type="InterPro" id="IPR013324">
    <property type="entry name" value="RNA_pol_sigma_r3/r4-like"/>
</dbReference>
<dbReference type="InterPro" id="IPR039425">
    <property type="entry name" value="RNA_pol_sigma-70-like"/>
</dbReference>
<dbReference type="Gene3D" id="1.10.10.10">
    <property type="entry name" value="Winged helix-like DNA-binding domain superfamily/Winged helix DNA-binding domain"/>
    <property type="match status" value="1"/>
</dbReference>
<dbReference type="InterPro" id="IPR036388">
    <property type="entry name" value="WH-like_DNA-bd_sf"/>
</dbReference>
<dbReference type="Pfam" id="PF08281">
    <property type="entry name" value="Sigma70_r4_2"/>
    <property type="match status" value="1"/>
</dbReference>
<gene>
    <name evidence="9" type="ORF">Raf01_13770</name>
</gene>
<dbReference type="InterPro" id="IPR014284">
    <property type="entry name" value="RNA_pol_sigma-70_dom"/>
</dbReference>
<comment type="similarity">
    <text evidence="1">Belongs to the sigma-70 factor family. ECF subfamily.</text>
</comment>
<dbReference type="InterPro" id="IPR013325">
    <property type="entry name" value="RNA_pol_sigma_r2"/>
</dbReference>
<dbReference type="SUPFAM" id="SSF88946">
    <property type="entry name" value="Sigma2 domain of RNA polymerase sigma factors"/>
    <property type="match status" value="1"/>
</dbReference>
<dbReference type="Proteomes" id="UP000642748">
    <property type="component" value="Unassembled WGS sequence"/>
</dbReference>
<evidence type="ECO:0000256" key="3">
    <source>
        <dbReference type="ARBA" id="ARBA00023082"/>
    </source>
</evidence>
<evidence type="ECO:0000256" key="6">
    <source>
        <dbReference type="SAM" id="MobiDB-lite"/>
    </source>
</evidence>
<keyword evidence="3" id="KW-0731">Sigma factor</keyword>
<evidence type="ECO:0000256" key="4">
    <source>
        <dbReference type="ARBA" id="ARBA00023125"/>
    </source>
</evidence>
<sequence>MVRPVDRVQSGGEPAASDDKALLAAHVAGDPDAFGELIRRHRDRLWAVALRTLGDREEAADALQDAMISALRGSDRFRGDSAVTTWLHRIVVNACLDRIRRRQARPTVALADSDPVPAPAVDSDTALDVRAALARLPDEQRIALILVDIEGYPVGEVAAILRVAEGTVKSRCARGRARLATLLGHLRNPAPDRAVPSQRTTNSEEAG</sequence>
<dbReference type="EMBL" id="BONZ01000013">
    <property type="protein sequence ID" value="GIH13205.1"/>
    <property type="molecule type" value="Genomic_DNA"/>
</dbReference>
<dbReference type="RefSeq" id="WP_203916880.1">
    <property type="nucleotide sequence ID" value="NZ_BONZ01000013.1"/>
</dbReference>
<feature type="compositionally biased region" description="Polar residues" evidence="6">
    <location>
        <begin position="197"/>
        <end position="207"/>
    </location>
</feature>
<organism evidence="9 10">
    <name type="scientific">Rugosimonospora africana</name>
    <dbReference type="NCBI Taxonomy" id="556532"/>
    <lineage>
        <taxon>Bacteria</taxon>
        <taxon>Bacillati</taxon>
        <taxon>Actinomycetota</taxon>
        <taxon>Actinomycetes</taxon>
        <taxon>Micromonosporales</taxon>
        <taxon>Micromonosporaceae</taxon>
        <taxon>Rugosimonospora</taxon>
    </lineage>
</organism>
<evidence type="ECO:0000259" key="8">
    <source>
        <dbReference type="Pfam" id="PF08281"/>
    </source>
</evidence>
<keyword evidence="10" id="KW-1185">Reference proteome</keyword>
<keyword evidence="2" id="KW-0805">Transcription regulation</keyword>
<evidence type="ECO:0000313" key="10">
    <source>
        <dbReference type="Proteomes" id="UP000642748"/>
    </source>
</evidence>
<feature type="domain" description="RNA polymerase sigma factor 70 region 4 type 2" evidence="8">
    <location>
        <begin position="128"/>
        <end position="179"/>
    </location>
</feature>
<dbReference type="AlphaFoldDB" id="A0A8J3QP80"/>
<reference evidence="9" key="1">
    <citation type="submission" date="2021-01" db="EMBL/GenBank/DDBJ databases">
        <title>Whole genome shotgun sequence of Rugosimonospora africana NBRC 104875.</title>
        <authorList>
            <person name="Komaki H."/>
            <person name="Tamura T."/>
        </authorList>
    </citation>
    <scope>NUCLEOTIDE SEQUENCE</scope>
    <source>
        <strain evidence="9">NBRC 104875</strain>
    </source>
</reference>
<dbReference type="NCBIfam" id="TIGR02937">
    <property type="entry name" value="sigma70-ECF"/>
    <property type="match status" value="1"/>
</dbReference>
<proteinExistence type="inferred from homology"/>
<comment type="caution">
    <text evidence="9">The sequence shown here is derived from an EMBL/GenBank/DDBJ whole genome shotgun (WGS) entry which is preliminary data.</text>
</comment>
<dbReference type="PANTHER" id="PTHR43133:SF50">
    <property type="entry name" value="ECF RNA POLYMERASE SIGMA FACTOR SIGM"/>
    <property type="match status" value="1"/>
</dbReference>
<feature type="domain" description="RNA polymerase sigma-70 region 2" evidence="7">
    <location>
        <begin position="37"/>
        <end position="104"/>
    </location>
</feature>
<dbReference type="CDD" id="cd06171">
    <property type="entry name" value="Sigma70_r4"/>
    <property type="match status" value="1"/>
</dbReference>
<dbReference type="InterPro" id="IPR007627">
    <property type="entry name" value="RNA_pol_sigma70_r2"/>
</dbReference>
<dbReference type="PANTHER" id="PTHR43133">
    <property type="entry name" value="RNA POLYMERASE ECF-TYPE SIGMA FACTO"/>
    <property type="match status" value="1"/>
</dbReference>
<dbReference type="Gene3D" id="1.10.1740.10">
    <property type="match status" value="1"/>
</dbReference>
<dbReference type="NCBIfam" id="NF007225">
    <property type="entry name" value="PRK09643.1"/>
    <property type="match status" value="1"/>
</dbReference>
<protein>
    <submittedName>
        <fullName evidence="9">RNA polymerase sigma factor SigM</fullName>
    </submittedName>
</protein>
<keyword evidence="4" id="KW-0238">DNA-binding</keyword>